<dbReference type="SUPFAM" id="SSF54060">
    <property type="entry name" value="His-Me finger endonucleases"/>
    <property type="match status" value="1"/>
</dbReference>
<reference evidence="2" key="2">
    <citation type="submission" date="2014-06" db="EMBL/GenBank/DDBJ databases">
        <title>Draft genome sequence of Clostridium ramosum(DSM 1402).</title>
        <authorList>
            <person name="Sudarsanam P."/>
            <person name="Ley R."/>
            <person name="Guruge J."/>
            <person name="Turnbaugh P.J."/>
            <person name="Mahowald M."/>
            <person name="Liep D."/>
            <person name="Gordon J."/>
        </authorList>
    </citation>
    <scope>NUCLEOTIDE SEQUENCE</scope>
    <source>
        <strain evidence="2">DSM 1402</strain>
    </source>
</reference>
<proteinExistence type="predicted"/>
<organism evidence="2 3">
    <name type="scientific">Thomasclavelia ramosa DSM 1402</name>
    <dbReference type="NCBI Taxonomy" id="445974"/>
    <lineage>
        <taxon>Bacteria</taxon>
        <taxon>Bacillati</taxon>
        <taxon>Bacillota</taxon>
        <taxon>Erysipelotrichia</taxon>
        <taxon>Erysipelotrichales</taxon>
        <taxon>Coprobacillaceae</taxon>
        <taxon>Thomasclavelia</taxon>
    </lineage>
</organism>
<keyword evidence="3" id="KW-1185">Reference proteome</keyword>
<feature type="domain" description="HNH nuclease" evidence="1">
    <location>
        <begin position="63"/>
        <end position="104"/>
    </location>
</feature>
<evidence type="ECO:0000313" key="2">
    <source>
        <dbReference type="EMBL" id="EDS18150.1"/>
    </source>
</evidence>
<dbReference type="Gene3D" id="3.90.75.20">
    <property type="match status" value="1"/>
</dbReference>
<sequence length="166" mass="19811">MIEDLKDEIWKQYRDTPYFASMYGRVKRIYKNGKERLLNSWVKKNRSGSCYMLIKIHCKETKVSYVVWEAFNGLVPDGHAVTHRNKCYGDNALVNLKIVTRKELGELYGGRTSIRRLIYCYDNNRIYKGTREAANDLYISRQTVSDYCDRKIQKPMFRLRWMREGE</sequence>
<accession>B0N8L2</accession>
<comment type="caution">
    <text evidence="2">The sequence shown here is derived from an EMBL/GenBank/DDBJ whole genome shotgun (WGS) entry which is preliminary data.</text>
</comment>
<protein>
    <recommendedName>
        <fullName evidence="1">HNH nuclease domain-containing protein</fullName>
    </recommendedName>
</protein>
<evidence type="ECO:0000259" key="1">
    <source>
        <dbReference type="Pfam" id="PF13392"/>
    </source>
</evidence>
<dbReference type="AlphaFoldDB" id="B0N8L2"/>
<name>B0N8L2_9FIRM</name>
<evidence type="ECO:0000313" key="3">
    <source>
        <dbReference type="Proteomes" id="UP000005798"/>
    </source>
</evidence>
<dbReference type="EMBL" id="ABFX02000008">
    <property type="protein sequence ID" value="EDS18150.1"/>
    <property type="molecule type" value="Genomic_DNA"/>
</dbReference>
<dbReference type="InterPro" id="IPR003615">
    <property type="entry name" value="HNH_nuc"/>
</dbReference>
<dbReference type="Proteomes" id="UP000005798">
    <property type="component" value="Unassembled WGS sequence"/>
</dbReference>
<reference evidence="2" key="1">
    <citation type="submission" date="2007-11" db="EMBL/GenBank/DDBJ databases">
        <authorList>
            <person name="Fulton L."/>
            <person name="Clifton S."/>
            <person name="Fulton B."/>
            <person name="Xu J."/>
            <person name="Minx P."/>
            <person name="Pepin K.H."/>
            <person name="Johnson M."/>
            <person name="Thiruvilangam P."/>
            <person name="Bhonagiri V."/>
            <person name="Nash W.E."/>
            <person name="Mardis E.R."/>
            <person name="Wilson R.K."/>
        </authorList>
    </citation>
    <scope>NUCLEOTIDE SEQUENCE [LARGE SCALE GENOMIC DNA]</scope>
    <source>
        <strain evidence="2">DSM 1402</strain>
    </source>
</reference>
<dbReference type="InterPro" id="IPR044925">
    <property type="entry name" value="His-Me_finger_sf"/>
</dbReference>
<dbReference type="HOGENOM" id="CLU_1608073_0_0_9"/>
<dbReference type="RefSeq" id="WP_003539141.1">
    <property type="nucleotide sequence ID" value="NZ_CP036346.1"/>
</dbReference>
<dbReference type="Pfam" id="PF13392">
    <property type="entry name" value="HNH_3"/>
    <property type="match status" value="1"/>
</dbReference>
<gene>
    <name evidence="2" type="ORF">CLORAM_02946</name>
</gene>